<dbReference type="PANTHER" id="PTHR32494">
    <property type="entry name" value="ALLANTOATE DEIMINASE-RELATED"/>
    <property type="match status" value="1"/>
</dbReference>
<evidence type="ECO:0000313" key="5">
    <source>
        <dbReference type="Proteomes" id="UP001529369"/>
    </source>
</evidence>
<keyword evidence="5" id="KW-1185">Reference proteome</keyword>
<name>A0ABT8A7E8_9PROT</name>
<dbReference type="InterPro" id="IPR010158">
    <property type="entry name" value="Amidase_Cbmase"/>
</dbReference>
<dbReference type="CDD" id="cd03884">
    <property type="entry name" value="M20_bAS"/>
    <property type="match status" value="1"/>
</dbReference>
<feature type="domain" description="Peptidase M20 dimerisation" evidence="3">
    <location>
        <begin position="224"/>
        <end position="321"/>
    </location>
</feature>
<dbReference type="PANTHER" id="PTHR32494:SF5">
    <property type="entry name" value="ALLANTOATE AMIDOHYDROLASE"/>
    <property type="match status" value="1"/>
</dbReference>
<comment type="similarity">
    <text evidence="1">Belongs to the peptidase M20 family.</text>
</comment>
<keyword evidence="2" id="KW-0378">Hydrolase</keyword>
<dbReference type="Pfam" id="PF07687">
    <property type="entry name" value="M20_dimer"/>
    <property type="match status" value="1"/>
</dbReference>
<reference evidence="5" key="1">
    <citation type="journal article" date="2019" name="Int. J. Syst. Evol. Microbiol.">
        <title>The Global Catalogue of Microorganisms (GCM) 10K type strain sequencing project: providing services to taxonomists for standard genome sequencing and annotation.</title>
        <authorList>
            <consortium name="The Broad Institute Genomics Platform"/>
            <consortium name="The Broad Institute Genome Sequencing Center for Infectious Disease"/>
            <person name="Wu L."/>
            <person name="Ma J."/>
        </authorList>
    </citation>
    <scope>NUCLEOTIDE SEQUENCE [LARGE SCALE GENOMIC DNA]</scope>
    <source>
        <strain evidence="5">CECT 7131</strain>
    </source>
</reference>
<sequence>MTETSITPNAVAAVSEARQWDRLMQMARLGAFRGGDGSEGVNRACLTPLDREARRLLIGWGQAIGLTPSIDALGNLFLRSEGTVPGLAPVLAGSHMDSQPAGGRFDGIWGVLAALEAVQALHEAGVSLARPIEVVAWTNEEGGRFAPGCMGSMAYAGHSAADSWDAVTDSHGVSFGEALREHLAKEADLPRRPLGGAPHAYVEAHIEQGPQLEAAGLDIGIVTGIQGSRWFLVELLGASAHAGTAPVSMRRDAVQDMVRAITALNALMADPTDVLRFTVAKIEVEPNSSNSVAERVRFTIDFRHPDAAVLTARGDAIEATIRGAVRHCDVTVTERFHALPVEFHPAVTGAVERAAAAQGLKAVRMPSGAFHDAQFMVPLCPSGMIFIPSYRGISHNPAEYSSPEQLVRGARVLAQVLAELARD</sequence>
<dbReference type="InterPro" id="IPR036264">
    <property type="entry name" value="Bact_exopeptidase_dim_dom"/>
</dbReference>
<dbReference type="SUPFAM" id="SSF53187">
    <property type="entry name" value="Zn-dependent exopeptidases"/>
    <property type="match status" value="1"/>
</dbReference>
<evidence type="ECO:0000256" key="1">
    <source>
        <dbReference type="ARBA" id="ARBA00006153"/>
    </source>
</evidence>
<proteinExistence type="inferred from homology"/>
<dbReference type="NCBIfam" id="TIGR01879">
    <property type="entry name" value="hydantase"/>
    <property type="match status" value="1"/>
</dbReference>
<gene>
    <name evidence="4" type="ORF">QWZ14_15365</name>
</gene>
<evidence type="ECO:0000259" key="3">
    <source>
        <dbReference type="Pfam" id="PF07687"/>
    </source>
</evidence>
<dbReference type="RefSeq" id="WP_290317610.1">
    <property type="nucleotide sequence ID" value="NZ_JAUFPN010000153.1"/>
</dbReference>
<evidence type="ECO:0000256" key="2">
    <source>
        <dbReference type="ARBA" id="ARBA00022801"/>
    </source>
</evidence>
<dbReference type="Gene3D" id="3.40.630.10">
    <property type="entry name" value="Zn peptidases"/>
    <property type="match status" value="1"/>
</dbReference>
<evidence type="ECO:0000313" key="4">
    <source>
        <dbReference type="EMBL" id="MDN3565747.1"/>
    </source>
</evidence>
<dbReference type="EMBL" id="JAUFPN010000153">
    <property type="protein sequence ID" value="MDN3565747.1"/>
    <property type="molecule type" value="Genomic_DNA"/>
</dbReference>
<dbReference type="Gene3D" id="3.30.70.360">
    <property type="match status" value="1"/>
</dbReference>
<dbReference type="Proteomes" id="UP001529369">
    <property type="component" value="Unassembled WGS sequence"/>
</dbReference>
<dbReference type="InterPro" id="IPR002933">
    <property type="entry name" value="Peptidase_M20"/>
</dbReference>
<organism evidence="4 5">
    <name type="scientific">Paeniroseomonas aquatica</name>
    <dbReference type="NCBI Taxonomy" id="373043"/>
    <lineage>
        <taxon>Bacteria</taxon>
        <taxon>Pseudomonadati</taxon>
        <taxon>Pseudomonadota</taxon>
        <taxon>Alphaproteobacteria</taxon>
        <taxon>Acetobacterales</taxon>
        <taxon>Acetobacteraceae</taxon>
        <taxon>Paeniroseomonas</taxon>
    </lineage>
</organism>
<dbReference type="InterPro" id="IPR011650">
    <property type="entry name" value="Peptidase_M20_dimer"/>
</dbReference>
<dbReference type="PIRSF" id="PIRSF001235">
    <property type="entry name" value="Amidase_carbamoylase"/>
    <property type="match status" value="1"/>
</dbReference>
<dbReference type="SUPFAM" id="SSF55031">
    <property type="entry name" value="Bacterial exopeptidase dimerisation domain"/>
    <property type="match status" value="1"/>
</dbReference>
<protein>
    <submittedName>
        <fullName evidence="4">M20 family metallo-hydrolase</fullName>
    </submittedName>
</protein>
<comment type="caution">
    <text evidence="4">The sequence shown here is derived from an EMBL/GenBank/DDBJ whole genome shotgun (WGS) entry which is preliminary data.</text>
</comment>
<dbReference type="Pfam" id="PF01546">
    <property type="entry name" value="Peptidase_M20"/>
    <property type="match status" value="1"/>
</dbReference>
<accession>A0ABT8A7E8</accession>